<dbReference type="OrthoDB" id="4549550at2"/>
<dbReference type="InterPro" id="IPR046609">
    <property type="entry name" value="DUF6668"/>
</dbReference>
<dbReference type="AlphaFoldDB" id="A0A0V8I5G4"/>
<keyword evidence="3" id="KW-1185">Reference proteome</keyword>
<sequence length="205" mass="22078">MPVSKNRWVTLGTDTIDEPTPVLPEVPPLLPTGATRPQLSVPQPDHADRLPRRNVAGKEPAFWWLGVHGGAGETSLARLNKNTKPAGHHWPVTAAGSVVVLVARSNIPGLRAARLAATEWASRSLPRIQVAGLVVMADAPGRLPKDIRDFSRLVGGGVPHMWHFPWVDAWRYGHDIAAKDLPKEASTTLEQVHLAVTATAGLTAQ</sequence>
<gene>
    <name evidence="2" type="ORF">AS031_18460</name>
</gene>
<evidence type="ECO:0000313" key="3">
    <source>
        <dbReference type="Proteomes" id="UP000053199"/>
    </source>
</evidence>
<dbReference type="Proteomes" id="UP000053199">
    <property type="component" value="Unassembled WGS sequence"/>
</dbReference>
<evidence type="ECO:0000256" key="1">
    <source>
        <dbReference type="SAM" id="MobiDB-lite"/>
    </source>
</evidence>
<dbReference type="STRING" id="993070.AS031_18460"/>
<protein>
    <submittedName>
        <fullName evidence="2">Uncharacterized protein</fullName>
    </submittedName>
</protein>
<accession>A0A0V8I5G4</accession>
<reference evidence="2 3" key="1">
    <citation type="journal article" date="2014" name="Arch. Microbiol.">
        <title>Arthrobacter enclensis sp. nov., isolated from sediment sample.</title>
        <authorList>
            <person name="Dastager S.G."/>
            <person name="Liu Q."/>
            <person name="Tang S.K."/>
            <person name="Krishnamurthi S."/>
            <person name="Lee J.C."/>
            <person name="Li W.J."/>
        </authorList>
    </citation>
    <scope>NUCLEOTIDE SEQUENCE [LARGE SCALE GENOMIC DNA]</scope>
    <source>
        <strain evidence="2 3">NIO-1008</strain>
    </source>
</reference>
<dbReference type="Pfam" id="PF20373">
    <property type="entry name" value="DUF6668"/>
    <property type="match status" value="1"/>
</dbReference>
<dbReference type="EMBL" id="LNQM01000011">
    <property type="protein sequence ID" value="KSU70035.1"/>
    <property type="molecule type" value="Genomic_DNA"/>
</dbReference>
<proteinExistence type="predicted"/>
<feature type="compositionally biased region" description="Pro residues" evidence="1">
    <location>
        <begin position="21"/>
        <end position="30"/>
    </location>
</feature>
<evidence type="ECO:0000313" key="2">
    <source>
        <dbReference type="EMBL" id="KSU70035.1"/>
    </source>
</evidence>
<name>A0A0V8I5G4_9MICC</name>
<comment type="caution">
    <text evidence="2">The sequence shown here is derived from an EMBL/GenBank/DDBJ whole genome shotgun (WGS) entry which is preliminary data.</text>
</comment>
<organism evidence="2 3">
    <name type="scientific">Pseudarthrobacter enclensis</name>
    <dbReference type="NCBI Taxonomy" id="993070"/>
    <lineage>
        <taxon>Bacteria</taxon>
        <taxon>Bacillati</taxon>
        <taxon>Actinomycetota</taxon>
        <taxon>Actinomycetes</taxon>
        <taxon>Micrococcales</taxon>
        <taxon>Micrococcaceae</taxon>
        <taxon>Pseudarthrobacter</taxon>
    </lineage>
</organism>
<feature type="region of interest" description="Disordered" evidence="1">
    <location>
        <begin position="1"/>
        <end position="51"/>
    </location>
</feature>